<dbReference type="OrthoDB" id="9803916at2"/>
<reference evidence="1 2" key="1">
    <citation type="submission" date="2016-10" db="EMBL/GenBank/DDBJ databases">
        <authorList>
            <person name="de Groot N.N."/>
        </authorList>
    </citation>
    <scope>NUCLEOTIDE SEQUENCE [LARGE SCALE GENOMIC DNA]</scope>
    <source>
        <strain evidence="1 2">DSM 15345</strain>
    </source>
</reference>
<dbReference type="NCBIfam" id="TIGR04122">
    <property type="entry name" value="Xnuc_lig_assoc"/>
    <property type="match status" value="1"/>
</dbReference>
<protein>
    <submittedName>
        <fullName evidence="1">Putative mRNA 3-end processing factor</fullName>
    </submittedName>
</protein>
<sequence>MRAGDVLTLTPEGLYCPAGDFHIDPARPTPRAVVTHGHADHCRPGAAALLATPQTARIARARYGEGAFGSVQTLDYGESLRIGDATLRLVPAGHVLGSAQVVLETARTRAVVSGDYKRRDDPTCAPFEPVACDLFVTEATFGLPVFRHPDAGSEVAKLLASVARFPERAHAVGVYALGKAQRLIAELRRAGYDRPIHLHGALTKLCALYEAEGVALGPLAEARLADRAAMAGAVVLAPPSALADRWARRLPDPVIAAASGWMRVRQRARQRGVELPMIVSDHADWDELTETIVETGAAEVWVTHGAEEALCHWCAGRGVRARPLGVAGLGEEEAEAE</sequence>
<dbReference type="Gene3D" id="3.40.50.10890">
    <property type="match status" value="1"/>
</dbReference>
<dbReference type="Proteomes" id="UP000198703">
    <property type="component" value="Unassembled WGS sequence"/>
</dbReference>
<evidence type="ECO:0000313" key="2">
    <source>
        <dbReference type="Proteomes" id="UP000198703"/>
    </source>
</evidence>
<keyword evidence="2" id="KW-1185">Reference proteome</keyword>
<dbReference type="Gene3D" id="3.60.15.10">
    <property type="entry name" value="Ribonuclease Z/Hydroxyacylglutathione hydrolase-like"/>
    <property type="match status" value="1"/>
</dbReference>
<organism evidence="1 2">
    <name type="scientific">Rubrimonas cliftonensis</name>
    <dbReference type="NCBI Taxonomy" id="89524"/>
    <lineage>
        <taxon>Bacteria</taxon>
        <taxon>Pseudomonadati</taxon>
        <taxon>Pseudomonadota</taxon>
        <taxon>Alphaproteobacteria</taxon>
        <taxon>Rhodobacterales</taxon>
        <taxon>Paracoccaceae</taxon>
        <taxon>Rubrimonas</taxon>
    </lineage>
</organism>
<dbReference type="SUPFAM" id="SSF56281">
    <property type="entry name" value="Metallo-hydrolase/oxidoreductase"/>
    <property type="match status" value="1"/>
</dbReference>
<dbReference type="STRING" id="89524.SAMN05444370_11178"/>
<proteinExistence type="predicted"/>
<dbReference type="InterPro" id="IPR050698">
    <property type="entry name" value="MBL"/>
</dbReference>
<dbReference type="PANTHER" id="PTHR11203:SF49">
    <property type="entry name" value="BLL1145 PROTEIN"/>
    <property type="match status" value="1"/>
</dbReference>
<dbReference type="EMBL" id="FNQM01000011">
    <property type="protein sequence ID" value="SEA77014.1"/>
    <property type="molecule type" value="Genomic_DNA"/>
</dbReference>
<name>A0A1H4DW73_9RHOB</name>
<dbReference type="AlphaFoldDB" id="A0A1H4DW73"/>
<dbReference type="InterPro" id="IPR036866">
    <property type="entry name" value="RibonucZ/Hydroxyglut_hydro"/>
</dbReference>
<dbReference type="PANTHER" id="PTHR11203">
    <property type="entry name" value="CLEAVAGE AND POLYADENYLATION SPECIFICITY FACTOR FAMILY MEMBER"/>
    <property type="match status" value="1"/>
</dbReference>
<gene>
    <name evidence="1" type="ORF">SAMN05444370_11178</name>
</gene>
<dbReference type="RefSeq" id="WP_093254835.1">
    <property type="nucleotide sequence ID" value="NZ_FNQM01000011.1"/>
</dbReference>
<dbReference type="GO" id="GO:0004521">
    <property type="term" value="F:RNA endonuclease activity"/>
    <property type="evidence" value="ECO:0007669"/>
    <property type="project" value="TreeGrafter"/>
</dbReference>
<dbReference type="InterPro" id="IPR026360">
    <property type="entry name" value="Xnuc_lig_assoc"/>
</dbReference>
<evidence type="ECO:0000313" key="1">
    <source>
        <dbReference type="EMBL" id="SEA77014.1"/>
    </source>
</evidence>
<accession>A0A1H4DW73</accession>